<proteinExistence type="predicted"/>
<gene>
    <name evidence="1" type="ORF">B0T24DRAFT_595765</name>
</gene>
<evidence type="ECO:0000313" key="2">
    <source>
        <dbReference type="Proteomes" id="UP001287356"/>
    </source>
</evidence>
<comment type="caution">
    <text evidence="1">The sequence shown here is derived from an EMBL/GenBank/DDBJ whole genome shotgun (WGS) entry which is preliminary data.</text>
</comment>
<organism evidence="1 2">
    <name type="scientific">Lasiosphaeria ovina</name>
    <dbReference type="NCBI Taxonomy" id="92902"/>
    <lineage>
        <taxon>Eukaryota</taxon>
        <taxon>Fungi</taxon>
        <taxon>Dikarya</taxon>
        <taxon>Ascomycota</taxon>
        <taxon>Pezizomycotina</taxon>
        <taxon>Sordariomycetes</taxon>
        <taxon>Sordariomycetidae</taxon>
        <taxon>Sordariales</taxon>
        <taxon>Lasiosphaeriaceae</taxon>
        <taxon>Lasiosphaeria</taxon>
    </lineage>
</organism>
<protein>
    <submittedName>
        <fullName evidence="1">Uncharacterized protein</fullName>
    </submittedName>
</protein>
<accession>A0AAE0N3N3</accession>
<dbReference type="AlphaFoldDB" id="A0AAE0N3N3"/>
<evidence type="ECO:0000313" key="1">
    <source>
        <dbReference type="EMBL" id="KAK3368968.1"/>
    </source>
</evidence>
<name>A0AAE0N3N3_9PEZI</name>
<reference evidence="1" key="1">
    <citation type="journal article" date="2023" name="Mol. Phylogenet. Evol.">
        <title>Genome-scale phylogeny and comparative genomics of the fungal order Sordariales.</title>
        <authorList>
            <person name="Hensen N."/>
            <person name="Bonometti L."/>
            <person name="Westerberg I."/>
            <person name="Brannstrom I.O."/>
            <person name="Guillou S."/>
            <person name="Cros-Aarteil S."/>
            <person name="Calhoun S."/>
            <person name="Haridas S."/>
            <person name="Kuo A."/>
            <person name="Mondo S."/>
            <person name="Pangilinan J."/>
            <person name="Riley R."/>
            <person name="LaButti K."/>
            <person name="Andreopoulos B."/>
            <person name="Lipzen A."/>
            <person name="Chen C."/>
            <person name="Yan M."/>
            <person name="Daum C."/>
            <person name="Ng V."/>
            <person name="Clum A."/>
            <person name="Steindorff A."/>
            <person name="Ohm R.A."/>
            <person name="Martin F."/>
            <person name="Silar P."/>
            <person name="Natvig D.O."/>
            <person name="Lalanne C."/>
            <person name="Gautier V."/>
            <person name="Ament-Velasquez S.L."/>
            <person name="Kruys A."/>
            <person name="Hutchinson M.I."/>
            <person name="Powell A.J."/>
            <person name="Barry K."/>
            <person name="Miller A.N."/>
            <person name="Grigoriev I.V."/>
            <person name="Debuchy R."/>
            <person name="Gladieux P."/>
            <person name="Hiltunen Thoren M."/>
            <person name="Johannesson H."/>
        </authorList>
    </citation>
    <scope>NUCLEOTIDE SEQUENCE</scope>
    <source>
        <strain evidence="1">CBS 958.72</strain>
    </source>
</reference>
<keyword evidence="2" id="KW-1185">Reference proteome</keyword>
<dbReference type="Proteomes" id="UP001287356">
    <property type="component" value="Unassembled WGS sequence"/>
</dbReference>
<dbReference type="EMBL" id="JAULSN010000006">
    <property type="protein sequence ID" value="KAK3368968.1"/>
    <property type="molecule type" value="Genomic_DNA"/>
</dbReference>
<reference evidence="1" key="2">
    <citation type="submission" date="2023-06" db="EMBL/GenBank/DDBJ databases">
        <authorList>
            <consortium name="Lawrence Berkeley National Laboratory"/>
            <person name="Haridas S."/>
            <person name="Hensen N."/>
            <person name="Bonometti L."/>
            <person name="Westerberg I."/>
            <person name="Brannstrom I.O."/>
            <person name="Guillou S."/>
            <person name="Cros-Aarteil S."/>
            <person name="Calhoun S."/>
            <person name="Kuo A."/>
            <person name="Mondo S."/>
            <person name="Pangilinan J."/>
            <person name="Riley R."/>
            <person name="Labutti K."/>
            <person name="Andreopoulos B."/>
            <person name="Lipzen A."/>
            <person name="Chen C."/>
            <person name="Yanf M."/>
            <person name="Daum C."/>
            <person name="Ng V."/>
            <person name="Clum A."/>
            <person name="Steindorff A."/>
            <person name="Ohm R."/>
            <person name="Martin F."/>
            <person name="Silar P."/>
            <person name="Natvig D."/>
            <person name="Lalanne C."/>
            <person name="Gautier V."/>
            <person name="Ament-Velasquez S.L."/>
            <person name="Kruys A."/>
            <person name="Hutchinson M.I."/>
            <person name="Powell A.J."/>
            <person name="Barry K."/>
            <person name="Miller A.N."/>
            <person name="Grigoriev I.V."/>
            <person name="Debuchy R."/>
            <person name="Gladieux P."/>
            <person name="Thoren M.H."/>
            <person name="Johannesson H."/>
        </authorList>
    </citation>
    <scope>NUCLEOTIDE SEQUENCE</scope>
    <source>
        <strain evidence="1">CBS 958.72</strain>
    </source>
</reference>
<sequence length="237" mass="26435">MQSTVKPAAGTIPRYGIRLCLWLAAYGIQLSMTPRREPFSRVCTPLCMCGRRDHSSVRYSAVPEAEPPGLFLSTAFSSAYPLRMLCMPVAYLPAAWLGGGDVRVPRRHLYARFPELLYARFRRYALQGSEGAEGNVPFRVLECVVQGGMVPCLYMPGVQPTWLQGRYARDWLFRVPMSLPAVPAGRLDDFDAGTPRDSCVPRERPVRVIFVDSVPKVGSVVPAWCAEGSMPCRYCRL</sequence>